<protein>
    <submittedName>
        <fullName evidence="8">Flagellar biosynthetic protein FliQ</fullName>
    </submittedName>
</protein>
<evidence type="ECO:0000256" key="1">
    <source>
        <dbReference type="ARBA" id="ARBA00004651"/>
    </source>
</evidence>
<keyword evidence="8" id="KW-0282">Flagellum</keyword>
<comment type="subcellular location">
    <subcellularLocation>
        <location evidence="1">Cell membrane</location>
        <topology evidence="1">Multi-pass membrane protein</topology>
    </subcellularLocation>
</comment>
<keyword evidence="6 7" id="KW-0472">Membrane</keyword>
<dbReference type="Pfam" id="PF01313">
    <property type="entry name" value="Bac_export_3"/>
    <property type="match status" value="1"/>
</dbReference>
<evidence type="ECO:0000313" key="8">
    <source>
        <dbReference type="EMBL" id="GGC09896.1"/>
    </source>
</evidence>
<name>A0ABQ1KT70_9RHOB</name>
<proteinExistence type="inferred from homology"/>
<keyword evidence="9" id="KW-1185">Reference proteome</keyword>
<evidence type="ECO:0000313" key="9">
    <source>
        <dbReference type="Proteomes" id="UP000645462"/>
    </source>
</evidence>
<dbReference type="RefSeq" id="WP_188482695.1">
    <property type="nucleotide sequence ID" value="NZ_BMFC01000007.1"/>
</dbReference>
<dbReference type="PIRSF" id="PIRSF004669">
    <property type="entry name" value="FliQ"/>
    <property type="match status" value="1"/>
</dbReference>
<keyword evidence="8" id="KW-0969">Cilium</keyword>
<evidence type="ECO:0000256" key="6">
    <source>
        <dbReference type="ARBA" id="ARBA00023136"/>
    </source>
</evidence>
<organism evidence="8 9">
    <name type="scientific">Marivita lacus</name>
    <dbReference type="NCBI Taxonomy" id="1323742"/>
    <lineage>
        <taxon>Bacteria</taxon>
        <taxon>Pseudomonadati</taxon>
        <taxon>Pseudomonadota</taxon>
        <taxon>Alphaproteobacteria</taxon>
        <taxon>Rhodobacterales</taxon>
        <taxon>Roseobacteraceae</taxon>
        <taxon>Marivita</taxon>
    </lineage>
</organism>
<keyword evidence="5 7" id="KW-1133">Transmembrane helix</keyword>
<evidence type="ECO:0000256" key="2">
    <source>
        <dbReference type="ARBA" id="ARBA00006156"/>
    </source>
</evidence>
<keyword evidence="4 7" id="KW-0812">Transmembrane</keyword>
<evidence type="ECO:0000256" key="5">
    <source>
        <dbReference type="ARBA" id="ARBA00022989"/>
    </source>
</evidence>
<dbReference type="PANTHER" id="PTHR34040">
    <property type="entry name" value="FLAGELLAR BIOSYNTHETIC PROTEIN FLIQ"/>
    <property type="match status" value="1"/>
</dbReference>
<evidence type="ECO:0000256" key="7">
    <source>
        <dbReference type="SAM" id="Phobius"/>
    </source>
</evidence>
<feature type="transmembrane region" description="Helical" evidence="7">
    <location>
        <begin position="51"/>
        <end position="70"/>
    </location>
</feature>
<keyword evidence="8" id="KW-0966">Cell projection</keyword>
<keyword evidence="3" id="KW-1003">Cell membrane</keyword>
<dbReference type="PANTHER" id="PTHR34040:SF2">
    <property type="entry name" value="FLAGELLAR BIOSYNTHETIC PROTEIN FLIQ"/>
    <property type="match status" value="1"/>
</dbReference>
<evidence type="ECO:0000256" key="4">
    <source>
        <dbReference type="ARBA" id="ARBA00022692"/>
    </source>
</evidence>
<evidence type="ECO:0000256" key="3">
    <source>
        <dbReference type="ARBA" id="ARBA00022475"/>
    </source>
</evidence>
<dbReference type="Proteomes" id="UP000645462">
    <property type="component" value="Unassembled WGS sequence"/>
</dbReference>
<comment type="caution">
    <text evidence="8">The sequence shown here is derived from an EMBL/GenBank/DDBJ whole genome shotgun (WGS) entry which is preliminary data.</text>
</comment>
<comment type="similarity">
    <text evidence="2">Belongs to the FliQ/MopD/SpaQ family.</text>
</comment>
<accession>A0ABQ1KT70</accession>
<dbReference type="InterPro" id="IPR002191">
    <property type="entry name" value="Bac_export_3"/>
</dbReference>
<sequence length="89" mass="9454">MSPADVSEIVVESIWVILIASGPTLFVAMAVGLGIALLQALTSVQEMTLTFVPKLAAIFVCVALTLPLIYTTLFGLSERIFDLIQSGTI</sequence>
<gene>
    <name evidence="8" type="ORF">GCM10011363_28170</name>
</gene>
<reference evidence="9" key="1">
    <citation type="journal article" date="2019" name="Int. J. Syst. Evol. Microbiol.">
        <title>The Global Catalogue of Microorganisms (GCM) 10K type strain sequencing project: providing services to taxonomists for standard genome sequencing and annotation.</title>
        <authorList>
            <consortium name="The Broad Institute Genomics Platform"/>
            <consortium name="The Broad Institute Genome Sequencing Center for Infectious Disease"/>
            <person name="Wu L."/>
            <person name="Ma J."/>
        </authorList>
    </citation>
    <scope>NUCLEOTIDE SEQUENCE [LARGE SCALE GENOMIC DNA]</scope>
    <source>
        <strain evidence="9">CGMCC 1.12478</strain>
    </source>
</reference>
<dbReference type="PRINTS" id="PR00952">
    <property type="entry name" value="TYPE3IMQPROT"/>
</dbReference>
<dbReference type="EMBL" id="BMFC01000007">
    <property type="protein sequence ID" value="GGC09896.1"/>
    <property type="molecule type" value="Genomic_DNA"/>
</dbReference>
<feature type="transmembrane region" description="Helical" evidence="7">
    <location>
        <begin position="14"/>
        <end position="39"/>
    </location>
</feature>